<feature type="domain" description="Phosphoadenosine phosphosulphate reductase" evidence="1">
    <location>
        <begin position="153"/>
        <end position="223"/>
    </location>
</feature>
<dbReference type="InterPro" id="IPR002500">
    <property type="entry name" value="PAPS_reduct_dom"/>
</dbReference>
<name>A0ABT5J5D2_RHOTP</name>
<dbReference type="SUPFAM" id="SSF52402">
    <property type="entry name" value="Adenine nucleotide alpha hydrolases-like"/>
    <property type="match status" value="1"/>
</dbReference>
<dbReference type="RefSeq" id="WP_272775639.1">
    <property type="nucleotide sequence ID" value="NZ_JAQQLI010000003.1"/>
</dbReference>
<protein>
    <submittedName>
        <fullName evidence="2">Phosphoadenosine phosphosulfate reductase family protein</fullName>
    </submittedName>
</protein>
<dbReference type="Pfam" id="PF01507">
    <property type="entry name" value="PAPS_reduct"/>
    <property type="match status" value="2"/>
</dbReference>
<feature type="domain" description="Phosphoadenosine phosphosulphate reductase" evidence="1">
    <location>
        <begin position="30"/>
        <end position="91"/>
    </location>
</feature>
<organism evidence="2 3">
    <name type="scientific">Rhodoplanes tepidamans</name>
    <name type="common">Rhodoplanes cryptolactis</name>
    <dbReference type="NCBI Taxonomy" id="200616"/>
    <lineage>
        <taxon>Bacteria</taxon>
        <taxon>Pseudomonadati</taxon>
        <taxon>Pseudomonadota</taxon>
        <taxon>Alphaproteobacteria</taxon>
        <taxon>Hyphomicrobiales</taxon>
        <taxon>Nitrobacteraceae</taxon>
        <taxon>Rhodoplanes</taxon>
    </lineage>
</organism>
<dbReference type="Proteomes" id="UP001165652">
    <property type="component" value="Unassembled WGS sequence"/>
</dbReference>
<gene>
    <name evidence="2" type="ORF">PQJ73_03775</name>
</gene>
<sequence>MARVKRFIDVDVLTEAKRRLHHIFDVFDSVAVMFSGGKDSLAVLHLTREVMLERGLQEPVNVVFRDEELIPDEVIDFVDEYRRKDWIKMIWFTVPLASTKYVLGVSRPYVQWDPGREWVREKPPWGVSLAPGDTRVFDQYSMDAFTAEFFRGKVAFLTGIRASESLIRFRACVNKLNENYINGVVDPRAQNVKLCKPIFDWEEDDVFRYFFDRGIRYCPLYDLQMWAGNQLRVSTPLHAENAKRFDLLRSTAPDFYSRVIKVFPEMLAHERYFRDLNREALQARYGQTYEGVEAWITENLEGSQLDLALKRFRSAMGRARKDPEVYPPRYLLSAFMSGSYKREILPAPRPKVSS</sequence>
<keyword evidence="3" id="KW-1185">Reference proteome</keyword>
<dbReference type="InterPro" id="IPR014729">
    <property type="entry name" value="Rossmann-like_a/b/a_fold"/>
</dbReference>
<dbReference type="Gene3D" id="3.40.50.620">
    <property type="entry name" value="HUPs"/>
    <property type="match status" value="1"/>
</dbReference>
<dbReference type="PANTHER" id="PTHR30083">
    <property type="entry name" value="TRANSCRIPTIONAL REGULATOR-RELATED"/>
    <property type="match status" value="1"/>
</dbReference>
<evidence type="ECO:0000259" key="1">
    <source>
        <dbReference type="Pfam" id="PF01507"/>
    </source>
</evidence>
<accession>A0ABT5J5D2</accession>
<reference evidence="2" key="1">
    <citation type="journal article" date="2023" name="Microbiol Resour">
        <title>Genome Sequences of Rhodoplanes serenus and Two Thermotolerant Strains, Rhodoplanes tepidamans and 'Rhodoplanes cryptolactis,' Further Refine the Genus.</title>
        <authorList>
            <person name="Rayyan A.A."/>
            <person name="Kyndt J.A."/>
        </authorList>
    </citation>
    <scope>NUCLEOTIDE SEQUENCE</scope>
    <source>
        <strain evidence="2">DSM 9987</strain>
    </source>
</reference>
<evidence type="ECO:0000313" key="2">
    <source>
        <dbReference type="EMBL" id="MDC7784793.1"/>
    </source>
</evidence>
<proteinExistence type="predicted"/>
<dbReference type="EMBL" id="JAQQLI010000003">
    <property type="protein sequence ID" value="MDC7784793.1"/>
    <property type="molecule type" value="Genomic_DNA"/>
</dbReference>
<dbReference type="PANTHER" id="PTHR30083:SF0">
    <property type="entry name" value="3'-PHOSPHOADENOSINE 5'-PHOSPHOSULFATE SULFOTRANSFERASE (PAPS REDUCTASE)_FAD SYNTHETASE"/>
    <property type="match status" value="1"/>
</dbReference>
<comment type="caution">
    <text evidence="2">The sequence shown here is derived from an EMBL/GenBank/DDBJ whole genome shotgun (WGS) entry which is preliminary data.</text>
</comment>
<evidence type="ECO:0000313" key="3">
    <source>
        <dbReference type="Proteomes" id="UP001165652"/>
    </source>
</evidence>
<reference evidence="2" key="2">
    <citation type="submission" date="2023-02" db="EMBL/GenBank/DDBJ databases">
        <authorList>
            <person name="Rayyan A."/>
            <person name="Meyer T."/>
            <person name="Kyndt J.A."/>
        </authorList>
    </citation>
    <scope>NUCLEOTIDE SEQUENCE</scope>
    <source>
        <strain evidence="2">DSM 9987</strain>
    </source>
</reference>